<organism evidence="1 2">
    <name type="scientific">Fusarium decemcellulare</name>
    <dbReference type="NCBI Taxonomy" id="57161"/>
    <lineage>
        <taxon>Eukaryota</taxon>
        <taxon>Fungi</taxon>
        <taxon>Dikarya</taxon>
        <taxon>Ascomycota</taxon>
        <taxon>Pezizomycotina</taxon>
        <taxon>Sordariomycetes</taxon>
        <taxon>Hypocreomycetidae</taxon>
        <taxon>Hypocreales</taxon>
        <taxon>Nectriaceae</taxon>
        <taxon>Fusarium</taxon>
        <taxon>Fusarium decemcellulare species complex</taxon>
    </lineage>
</organism>
<sequence>MGNDLLDPNALRGDTRHGSFSNAGTLYSGASGSSVTRVPSEATPSIIEENIQHALNPDPGTEHDFHVQDNPFAFSPGQLNKLLNPKSRGAFRALGGLNGIAKGLQTDVTSGLSLDETNVASHVAFDDVVSASKETTAGRDTPAPPHHSHTSGPYVDRIRVFKRNTIPAKKPSPIWKLMWIAFNEKVLILLTVAGVISLALGLYETLGVEKVPGEPPSVDWVEGVAICAAVLIVVLVGSHNDWQKEKAFVKLNAKKDDREIKVLRSGKSMMINVQDLLVGDVVFLEPGDLVPVDGIFIQGHGLKCDESSATGESDALKKTAGSQVFDLLESGQGRAKDLDPFIISGSRVLEGMGTFVCTSVGIHSSFGKIMMSVRTDIEATPLQKKLEKLAVAIAWLGGGASALMFFILLFRFLANLPNDSRPPADKASTFVDLLVVAIAIVAVAVPEGLPLAVTLALAFATTRLLKENNLVRVLRSCETMGNATTICSDKTGTLTTNKMTVVAGSFGVSNFADLEELRNVSKSQSLVQWASDLPADTKQLINQSVAINSTAFEGIEDGQPSFIGSKTETALLQMGKDHLGLQSLAEARSNQEIVHMVPFDSSKKYMAAVIKLHSDAPCYRVLVKGASEVLLNFCSSQVDTKSLAKQPLDRELMLATIDKYAQRSLRTIGLVYGDFEQWPPSHARYEQDGSVDFDSILNNLVYLGVVGIQDPVRPGVPAAVKKAQHAGVTVRMVTGDNMVTAKAIATECGIYTDGIVMEGPVFRKLSDQAMDETLPRLQVLARSSPEDKRILVTRLKALGETVAVTGDGTNDAPALKAADVGFSMGISGTEVAKEASHIVLMDDNFTSIVTALKWGRAVNDAVQKFLQFQITVNITAVILAFVTAMYSTKMEPVLKAVQLLWVNLIMDTFAALALATDPPTEKILDRPPQGKSSPLITVNMWKMIIGQAIFQLVITLILYFAGPEILSYDRHNEDKMLELDTIIFNTFVWMQIFNEFNNRRLDNKFNVLEGVHRNQFFIFINLLMVGLQVAIIFIGGRVFEITPGGIDGSQWAICIVVALFSLPWGVVVRFFPDKYFAKIMAVSCWPFSRIRQLSRSLFKKKGKQQEPEDMTEPEGGMTIQIHPPASDVSLAHGPRA</sequence>
<dbReference type="EMBL" id="JANRMS010000323">
    <property type="protein sequence ID" value="KAJ3541937.1"/>
    <property type="molecule type" value="Genomic_DNA"/>
</dbReference>
<evidence type="ECO:0000313" key="2">
    <source>
        <dbReference type="Proteomes" id="UP001148629"/>
    </source>
</evidence>
<protein>
    <submittedName>
        <fullName evidence="1">Uncharacterized protein</fullName>
    </submittedName>
</protein>
<gene>
    <name evidence="1" type="ORF">NM208_g4363</name>
</gene>
<dbReference type="Proteomes" id="UP001148629">
    <property type="component" value="Unassembled WGS sequence"/>
</dbReference>
<name>A0ACC1SKY2_9HYPO</name>
<comment type="caution">
    <text evidence="1">The sequence shown here is derived from an EMBL/GenBank/DDBJ whole genome shotgun (WGS) entry which is preliminary data.</text>
</comment>
<proteinExistence type="predicted"/>
<evidence type="ECO:0000313" key="1">
    <source>
        <dbReference type="EMBL" id="KAJ3541937.1"/>
    </source>
</evidence>
<keyword evidence="2" id="KW-1185">Reference proteome</keyword>
<accession>A0ACC1SKY2</accession>
<reference evidence="1" key="1">
    <citation type="submission" date="2022-08" db="EMBL/GenBank/DDBJ databases">
        <title>Genome Sequence of Fusarium decemcellulare.</title>
        <authorList>
            <person name="Buettner E."/>
        </authorList>
    </citation>
    <scope>NUCLEOTIDE SEQUENCE</scope>
    <source>
        <strain evidence="1">Babe19</strain>
    </source>
</reference>